<evidence type="ECO:0000313" key="2">
    <source>
        <dbReference type="Proteomes" id="UP000799444"/>
    </source>
</evidence>
<keyword evidence="1" id="KW-0560">Oxidoreductase</keyword>
<dbReference type="EMBL" id="ML996282">
    <property type="protein sequence ID" value="KAF2728378.1"/>
    <property type="molecule type" value="Genomic_DNA"/>
</dbReference>
<accession>A0A9P4QN12</accession>
<dbReference type="GO" id="GO:0001561">
    <property type="term" value="P:fatty acid alpha-oxidation"/>
    <property type="evidence" value="ECO:0007669"/>
    <property type="project" value="InterPro"/>
</dbReference>
<protein>
    <submittedName>
        <fullName evidence="1">Phytanoyl-CoA dioxygenase-like protein</fullName>
    </submittedName>
</protein>
<keyword evidence="2" id="KW-1185">Reference proteome</keyword>
<reference evidence="1" key="1">
    <citation type="journal article" date="2020" name="Stud. Mycol.">
        <title>101 Dothideomycetes genomes: a test case for predicting lifestyles and emergence of pathogens.</title>
        <authorList>
            <person name="Haridas S."/>
            <person name="Albert R."/>
            <person name="Binder M."/>
            <person name="Bloem J."/>
            <person name="Labutti K."/>
            <person name="Salamov A."/>
            <person name="Andreopoulos B."/>
            <person name="Baker S."/>
            <person name="Barry K."/>
            <person name="Bills G."/>
            <person name="Bluhm B."/>
            <person name="Cannon C."/>
            <person name="Castanera R."/>
            <person name="Culley D."/>
            <person name="Daum C."/>
            <person name="Ezra D."/>
            <person name="Gonzalez J."/>
            <person name="Henrissat B."/>
            <person name="Kuo A."/>
            <person name="Liang C."/>
            <person name="Lipzen A."/>
            <person name="Lutzoni F."/>
            <person name="Magnuson J."/>
            <person name="Mondo S."/>
            <person name="Nolan M."/>
            <person name="Ohm R."/>
            <person name="Pangilinan J."/>
            <person name="Park H.-J."/>
            <person name="Ramirez L."/>
            <person name="Alfaro M."/>
            <person name="Sun H."/>
            <person name="Tritt A."/>
            <person name="Yoshinaga Y."/>
            <person name="Zwiers L.-H."/>
            <person name="Turgeon B."/>
            <person name="Goodwin S."/>
            <person name="Spatafora J."/>
            <person name="Crous P."/>
            <person name="Grigoriev I."/>
        </authorList>
    </citation>
    <scope>NUCLEOTIDE SEQUENCE</scope>
    <source>
        <strain evidence="1">CBS 125425</strain>
    </source>
</reference>
<dbReference type="AlphaFoldDB" id="A0A9P4QN12"/>
<dbReference type="PANTHER" id="PTHR21308">
    <property type="entry name" value="PHYTANOYL-COA ALPHA-HYDROXYLASE"/>
    <property type="match status" value="1"/>
</dbReference>
<dbReference type="Pfam" id="PF05721">
    <property type="entry name" value="PhyH"/>
    <property type="match status" value="1"/>
</dbReference>
<name>A0A9P4QN12_9PLEO</name>
<dbReference type="InterPro" id="IPR008775">
    <property type="entry name" value="Phytyl_CoA_dOase-like"/>
</dbReference>
<dbReference type="Proteomes" id="UP000799444">
    <property type="component" value="Unassembled WGS sequence"/>
</dbReference>
<keyword evidence="1" id="KW-0223">Dioxygenase</keyword>
<proteinExistence type="predicted"/>
<dbReference type="GO" id="GO:0048244">
    <property type="term" value="F:phytanoyl-CoA dioxygenase activity"/>
    <property type="evidence" value="ECO:0007669"/>
    <property type="project" value="InterPro"/>
</dbReference>
<gene>
    <name evidence="1" type="ORF">EJ04DRAFT_504122</name>
</gene>
<sequence length="396" mass="43046">MVEKTTSPVIPPRLFSPSNATSLEAFKTLVTTSTCPDYPLATEITQNIPIYTLPPYSTLTPASASALQDEWSHILLSGPGIFITRSLFPSRALLTTVNSVYDSILAAERSSRTANGGDHFAPSGANSRLWNSLSKHCLADPVSFLEYYSNPYLALISSAWLGPAHRITAQLNTVHPGGAPQTPHRDYHLGFQSAESCALFPRHQHTASQFLTLQGAVAHSDMPAASGPTRLLPFSQRFEGGYLAYRRPEFAEFFDKSWVSVPLGMGDGMFFNPALFHAAGANTSAHVHRSANLLQISSAFGKPMENIDTEVLIERCWEGLVGMYTEDGEVSARVRAAVGCLGEGYAFPTNLDRRVPESAGMAPESEQELLVRALKGNLGKEEVMRGLRRMKGDSLA</sequence>
<organism evidence="1 2">
    <name type="scientific">Polyplosphaeria fusca</name>
    <dbReference type="NCBI Taxonomy" id="682080"/>
    <lineage>
        <taxon>Eukaryota</taxon>
        <taxon>Fungi</taxon>
        <taxon>Dikarya</taxon>
        <taxon>Ascomycota</taxon>
        <taxon>Pezizomycotina</taxon>
        <taxon>Dothideomycetes</taxon>
        <taxon>Pleosporomycetidae</taxon>
        <taxon>Pleosporales</taxon>
        <taxon>Tetraplosphaeriaceae</taxon>
        <taxon>Polyplosphaeria</taxon>
    </lineage>
</organism>
<dbReference type="InterPro" id="IPR047128">
    <property type="entry name" value="PhyH"/>
</dbReference>
<comment type="caution">
    <text evidence="1">The sequence shown here is derived from an EMBL/GenBank/DDBJ whole genome shotgun (WGS) entry which is preliminary data.</text>
</comment>
<dbReference type="PANTHER" id="PTHR21308:SF8">
    <property type="entry name" value="PHYTANOYL-COA DIOXYGENASE FAMILY PROTEIN (AFU_ORTHOLOGUE AFUA_2G09620)"/>
    <property type="match status" value="1"/>
</dbReference>
<evidence type="ECO:0000313" key="1">
    <source>
        <dbReference type="EMBL" id="KAF2728378.1"/>
    </source>
</evidence>
<dbReference type="Gene3D" id="2.60.120.620">
    <property type="entry name" value="q2cbj1_9rhob like domain"/>
    <property type="match status" value="1"/>
</dbReference>
<dbReference type="OrthoDB" id="187894at2759"/>
<dbReference type="SUPFAM" id="SSF51197">
    <property type="entry name" value="Clavaminate synthase-like"/>
    <property type="match status" value="1"/>
</dbReference>